<dbReference type="PANTHER" id="PTHR40026">
    <property type="entry name" value="PROTEIN VEG"/>
    <property type="match status" value="1"/>
</dbReference>
<evidence type="ECO:0000313" key="2">
    <source>
        <dbReference type="Proteomes" id="UP000218181"/>
    </source>
</evidence>
<evidence type="ECO:0000313" key="1">
    <source>
        <dbReference type="EMBL" id="PCS01413.1"/>
    </source>
</evidence>
<dbReference type="EMBL" id="JXJU01000001">
    <property type="protein sequence ID" value="PCS01413.1"/>
    <property type="molecule type" value="Genomic_DNA"/>
</dbReference>
<gene>
    <name evidence="1" type="ORF">RT41_GL000177</name>
</gene>
<accession>A0A2A5RPP3</accession>
<name>A0A2A5RPP3_9LACT</name>
<dbReference type="PANTHER" id="PTHR40026:SF1">
    <property type="entry name" value="PROTEIN VEG"/>
    <property type="match status" value="1"/>
</dbReference>
<dbReference type="GO" id="GO:0006355">
    <property type="term" value="P:regulation of DNA-templated transcription"/>
    <property type="evidence" value="ECO:0007669"/>
    <property type="project" value="InterPro"/>
</dbReference>
<reference evidence="1 2" key="1">
    <citation type="submission" date="2014-12" db="EMBL/GenBank/DDBJ databases">
        <title>Draft genome sequences of 10 type strains of Lactococcus.</title>
        <authorList>
            <person name="Sun Z."/>
            <person name="Zhong Z."/>
            <person name="Liu W."/>
            <person name="Zhang W."/>
            <person name="Zhang H."/>
        </authorList>
    </citation>
    <scope>NUCLEOTIDE SEQUENCE [LARGE SCALE GENOMIC DNA]</scope>
    <source>
        <strain evidence="1 2">JCM 16395</strain>
    </source>
</reference>
<keyword evidence="2" id="KW-1185">Reference proteome</keyword>
<comment type="caution">
    <text evidence="1">The sequence shown here is derived from an EMBL/GenBank/DDBJ whole genome shotgun (WGS) entry which is preliminary data.</text>
</comment>
<dbReference type="AlphaFoldDB" id="A0A2A5RPP3"/>
<protein>
    <recommendedName>
        <fullName evidence="3">Veg protein</fullName>
    </recommendedName>
</protein>
<proteinExistence type="predicted"/>
<dbReference type="Gene3D" id="2.30.30.100">
    <property type="match status" value="1"/>
</dbReference>
<evidence type="ECO:0008006" key="3">
    <source>
        <dbReference type="Google" id="ProtNLM"/>
    </source>
</evidence>
<organism evidence="1 2">
    <name type="scientific">Lactococcus fujiensis JCM 16395</name>
    <dbReference type="NCBI Taxonomy" id="1291764"/>
    <lineage>
        <taxon>Bacteria</taxon>
        <taxon>Bacillati</taxon>
        <taxon>Bacillota</taxon>
        <taxon>Bacilli</taxon>
        <taxon>Lactobacillales</taxon>
        <taxon>Streptococcaceae</taxon>
        <taxon>Lactococcus</taxon>
    </lineage>
</organism>
<dbReference type="InterPro" id="IPR009366">
    <property type="entry name" value="Protein_Veg"/>
</dbReference>
<dbReference type="Pfam" id="PF06257">
    <property type="entry name" value="VEG"/>
    <property type="match status" value="1"/>
</dbReference>
<dbReference type="STRING" id="1291764.GCA_001311235_00334"/>
<dbReference type="Proteomes" id="UP000218181">
    <property type="component" value="Unassembled WGS sequence"/>
</dbReference>
<sequence length="90" mass="10310">MKQIIGGNMDNQNQEVGKIVDIRNQVKSHLGETIEITSQFGRKRENRHKVNLIEAYATHFVIENIPARGPKTTESYQYADILTSTILIHF</sequence>